<organism evidence="1 2">
    <name type="scientific">Peronosclerospora sorghi</name>
    <dbReference type="NCBI Taxonomy" id="230839"/>
    <lineage>
        <taxon>Eukaryota</taxon>
        <taxon>Sar</taxon>
        <taxon>Stramenopiles</taxon>
        <taxon>Oomycota</taxon>
        <taxon>Peronosporomycetes</taxon>
        <taxon>Peronosporales</taxon>
        <taxon>Peronosporaceae</taxon>
        <taxon>Peronosclerospora</taxon>
    </lineage>
</organism>
<evidence type="ECO:0000313" key="2">
    <source>
        <dbReference type="Proteomes" id="UP001163321"/>
    </source>
</evidence>
<name>A0ACC0WWP3_9STRA</name>
<protein>
    <submittedName>
        <fullName evidence="1">Uncharacterized protein</fullName>
    </submittedName>
</protein>
<evidence type="ECO:0000313" key="1">
    <source>
        <dbReference type="EMBL" id="KAI9922445.1"/>
    </source>
</evidence>
<reference evidence="1 2" key="1">
    <citation type="journal article" date="2022" name="bioRxiv">
        <title>The genome of the oomycete Peronosclerospora sorghi, a cosmopolitan pathogen of maize and sorghum, is inflated with dispersed pseudogenes.</title>
        <authorList>
            <person name="Fletcher K."/>
            <person name="Martin F."/>
            <person name="Isakeit T."/>
            <person name="Cavanaugh K."/>
            <person name="Magill C."/>
            <person name="Michelmore R."/>
        </authorList>
    </citation>
    <scope>NUCLEOTIDE SEQUENCE [LARGE SCALE GENOMIC DNA]</scope>
    <source>
        <strain evidence="1">P6</strain>
    </source>
</reference>
<dbReference type="Proteomes" id="UP001163321">
    <property type="component" value="Chromosome 1"/>
</dbReference>
<keyword evidence="2" id="KW-1185">Reference proteome</keyword>
<accession>A0ACC0WWP3</accession>
<sequence>MRISHSSKDFSKAIFAFCSTRDCHDKTQQQRQYTSLVGKSSRSSGTIWSRSHNVVMGKVTSPVVESGTSESYLVKKIGVATMEFKSLMQKRGQGWY</sequence>
<comment type="caution">
    <text evidence="1">The sequence shown here is derived from an EMBL/GenBank/DDBJ whole genome shotgun (WGS) entry which is preliminary data.</text>
</comment>
<gene>
    <name evidence="1" type="ORF">PsorP6_002662</name>
</gene>
<dbReference type="EMBL" id="CM047580">
    <property type="protein sequence ID" value="KAI9922445.1"/>
    <property type="molecule type" value="Genomic_DNA"/>
</dbReference>
<proteinExistence type="predicted"/>